<evidence type="ECO:0000256" key="1">
    <source>
        <dbReference type="ARBA" id="ARBA00008007"/>
    </source>
</evidence>
<proteinExistence type="inferred from homology"/>
<organism evidence="2 3">
    <name type="scientific">Candidatus Taylorbacteria bacterium RIFCSPHIGHO2_12_FULL_45_16</name>
    <dbReference type="NCBI Taxonomy" id="1802315"/>
    <lineage>
        <taxon>Bacteria</taxon>
        <taxon>Candidatus Tayloriibacteriota</taxon>
    </lineage>
</organism>
<dbReference type="EMBL" id="MHRT01000010">
    <property type="protein sequence ID" value="OHA28731.1"/>
    <property type="molecule type" value="Genomic_DNA"/>
</dbReference>
<evidence type="ECO:0000313" key="3">
    <source>
        <dbReference type="Proteomes" id="UP000178089"/>
    </source>
</evidence>
<name>A0A1G2N0K9_9BACT</name>
<dbReference type="AlphaFoldDB" id="A0A1G2N0K9"/>
<sequence length="251" mass="28476">MSIISLLYGIVLDALFPLSVVEETILSSSPEEAYRQLPPAPGYEGLAIDLPWTKSLFSYKDERVAKLVWNIKYKKSPQAIKVGGYALWRELVSTTTEQMGFSLPLVVIPIPITKKRRRERGYNQCELLADEIERLDDSSQFQIERNLLVRIHHASRQTLKGRKDRVESARGIFAVNKKAIAKLRIQMLKNLKSKNSHGQFMNNEQDNEIPLKNIPLIIIDDVITTGSTMFEAMETLKKAGFDDVHGLSLAH</sequence>
<gene>
    <name evidence="2" type="ORF">A3F51_03090</name>
</gene>
<comment type="caution">
    <text evidence="2">The sequence shown here is derived from an EMBL/GenBank/DDBJ whole genome shotgun (WGS) entry which is preliminary data.</text>
</comment>
<dbReference type="STRING" id="1802315.A3F51_03090"/>
<dbReference type="InterPro" id="IPR051910">
    <property type="entry name" value="ComF/GntX_DNA_util-trans"/>
</dbReference>
<dbReference type="CDD" id="cd06223">
    <property type="entry name" value="PRTases_typeI"/>
    <property type="match status" value="1"/>
</dbReference>
<dbReference type="Proteomes" id="UP000178089">
    <property type="component" value="Unassembled WGS sequence"/>
</dbReference>
<evidence type="ECO:0000313" key="2">
    <source>
        <dbReference type="EMBL" id="OHA28731.1"/>
    </source>
</evidence>
<accession>A0A1G2N0K9</accession>
<protein>
    <recommendedName>
        <fullName evidence="4">Phosphoribosyltransferase domain-containing protein</fullName>
    </recommendedName>
</protein>
<dbReference type="PANTHER" id="PTHR47505">
    <property type="entry name" value="DNA UTILIZATION PROTEIN YHGH"/>
    <property type="match status" value="1"/>
</dbReference>
<dbReference type="Gene3D" id="3.40.50.2020">
    <property type="match status" value="1"/>
</dbReference>
<evidence type="ECO:0008006" key="4">
    <source>
        <dbReference type="Google" id="ProtNLM"/>
    </source>
</evidence>
<dbReference type="InterPro" id="IPR000836">
    <property type="entry name" value="PRTase_dom"/>
</dbReference>
<reference evidence="2 3" key="1">
    <citation type="journal article" date="2016" name="Nat. Commun.">
        <title>Thousands of microbial genomes shed light on interconnected biogeochemical processes in an aquifer system.</title>
        <authorList>
            <person name="Anantharaman K."/>
            <person name="Brown C.T."/>
            <person name="Hug L.A."/>
            <person name="Sharon I."/>
            <person name="Castelle C.J."/>
            <person name="Probst A.J."/>
            <person name="Thomas B.C."/>
            <person name="Singh A."/>
            <person name="Wilkins M.J."/>
            <person name="Karaoz U."/>
            <person name="Brodie E.L."/>
            <person name="Williams K.H."/>
            <person name="Hubbard S.S."/>
            <person name="Banfield J.F."/>
        </authorList>
    </citation>
    <scope>NUCLEOTIDE SEQUENCE [LARGE SCALE GENOMIC DNA]</scope>
</reference>
<comment type="similarity">
    <text evidence="1">Belongs to the ComF/GntX family.</text>
</comment>
<dbReference type="SUPFAM" id="SSF53271">
    <property type="entry name" value="PRTase-like"/>
    <property type="match status" value="1"/>
</dbReference>
<dbReference type="PANTHER" id="PTHR47505:SF1">
    <property type="entry name" value="DNA UTILIZATION PROTEIN YHGH"/>
    <property type="match status" value="1"/>
</dbReference>
<dbReference type="InterPro" id="IPR029057">
    <property type="entry name" value="PRTase-like"/>
</dbReference>